<evidence type="ECO:0000256" key="7">
    <source>
        <dbReference type="RuleBase" id="RU363032"/>
    </source>
</evidence>
<feature type="transmembrane region" description="Helical" evidence="7">
    <location>
        <begin position="281"/>
        <end position="307"/>
    </location>
</feature>
<comment type="subcellular location">
    <subcellularLocation>
        <location evidence="1 7">Cell membrane</location>
        <topology evidence="1 7">Multi-pass membrane protein</topology>
    </subcellularLocation>
</comment>
<feature type="transmembrane region" description="Helical" evidence="7">
    <location>
        <begin position="131"/>
        <end position="164"/>
    </location>
</feature>
<sequence>MGKLVLYRLGFALPQLLVVSVIVFSLTYLVPGSPAAAILGISATPESIAQVEAQLGLDRPAPERFVEWFGGLLHGDLGTAYRSGLPVTDMLAQRLPATLSMIFGGLLVAIVVGVGVGVITGTRPGTTTDRVLTGGTVFGIAIPEFWLGMILTTVFAAWLGWLPIVGWVPFSENPLLWARGLILPSLTLGLTGGAIIARQTRAAMVKSLASPYTDTLAAAGVPRWKILYRYGVKNAMVPVLAATGVTFAIMIGVSFVIEKVFSFPGLGSLMLTSVIGQDFPLVQGVVLLTATLVIAVNLLIDIGYGLINPQARPA</sequence>
<dbReference type="PANTHER" id="PTHR43163">
    <property type="entry name" value="DIPEPTIDE TRANSPORT SYSTEM PERMEASE PROTEIN DPPB-RELATED"/>
    <property type="match status" value="1"/>
</dbReference>
<dbReference type="InterPro" id="IPR045621">
    <property type="entry name" value="BPD_transp_1_N"/>
</dbReference>
<keyword evidence="3" id="KW-1003">Cell membrane</keyword>
<name>A0ABT8GB01_9MICO</name>
<keyword evidence="5 7" id="KW-1133">Transmembrane helix</keyword>
<dbReference type="InterPro" id="IPR035906">
    <property type="entry name" value="MetI-like_sf"/>
</dbReference>
<keyword evidence="4 7" id="KW-0812">Transmembrane</keyword>
<dbReference type="CDD" id="cd06261">
    <property type="entry name" value="TM_PBP2"/>
    <property type="match status" value="1"/>
</dbReference>
<keyword evidence="6 7" id="KW-0472">Membrane</keyword>
<dbReference type="PROSITE" id="PS50928">
    <property type="entry name" value="ABC_TM1"/>
    <property type="match status" value="1"/>
</dbReference>
<evidence type="ECO:0000259" key="8">
    <source>
        <dbReference type="PROSITE" id="PS50928"/>
    </source>
</evidence>
<keyword evidence="2 7" id="KW-0813">Transport</keyword>
<dbReference type="Pfam" id="PF19300">
    <property type="entry name" value="BPD_transp_1_N"/>
    <property type="match status" value="1"/>
</dbReference>
<feature type="transmembrane region" description="Helical" evidence="7">
    <location>
        <begin position="97"/>
        <end position="119"/>
    </location>
</feature>
<feature type="transmembrane region" description="Helical" evidence="7">
    <location>
        <begin position="235"/>
        <end position="261"/>
    </location>
</feature>
<evidence type="ECO:0000256" key="5">
    <source>
        <dbReference type="ARBA" id="ARBA00022989"/>
    </source>
</evidence>
<reference evidence="9" key="1">
    <citation type="submission" date="2023-06" db="EMBL/GenBank/DDBJ databases">
        <title>Sysu t00192.</title>
        <authorList>
            <person name="Gao L."/>
            <person name="Fang B.-Z."/>
            <person name="Li W.-J."/>
        </authorList>
    </citation>
    <scope>NUCLEOTIDE SEQUENCE</scope>
    <source>
        <strain evidence="9">SYSU T00192</strain>
    </source>
</reference>
<gene>
    <name evidence="9" type="ORF">QQX09_10670</name>
</gene>
<feature type="domain" description="ABC transmembrane type-1" evidence="8">
    <location>
        <begin position="95"/>
        <end position="300"/>
    </location>
</feature>
<dbReference type="Gene3D" id="1.10.3720.10">
    <property type="entry name" value="MetI-like"/>
    <property type="match status" value="1"/>
</dbReference>
<evidence type="ECO:0000256" key="4">
    <source>
        <dbReference type="ARBA" id="ARBA00022692"/>
    </source>
</evidence>
<feature type="transmembrane region" description="Helical" evidence="7">
    <location>
        <begin position="176"/>
        <end position="197"/>
    </location>
</feature>
<dbReference type="EMBL" id="JAUHPW010000008">
    <property type="protein sequence ID" value="MDN4476318.1"/>
    <property type="molecule type" value="Genomic_DNA"/>
</dbReference>
<dbReference type="PANTHER" id="PTHR43163:SF6">
    <property type="entry name" value="DIPEPTIDE TRANSPORT SYSTEM PERMEASE PROTEIN DPPB-RELATED"/>
    <property type="match status" value="1"/>
</dbReference>
<keyword evidence="10" id="KW-1185">Reference proteome</keyword>
<comment type="similarity">
    <text evidence="7">Belongs to the binding-protein-dependent transport system permease family.</text>
</comment>
<evidence type="ECO:0000313" key="9">
    <source>
        <dbReference type="EMBL" id="MDN4476318.1"/>
    </source>
</evidence>
<evidence type="ECO:0000256" key="2">
    <source>
        <dbReference type="ARBA" id="ARBA00022448"/>
    </source>
</evidence>
<feature type="transmembrane region" description="Helical" evidence="7">
    <location>
        <begin position="12"/>
        <end position="30"/>
    </location>
</feature>
<evidence type="ECO:0000256" key="3">
    <source>
        <dbReference type="ARBA" id="ARBA00022475"/>
    </source>
</evidence>
<evidence type="ECO:0000256" key="6">
    <source>
        <dbReference type="ARBA" id="ARBA00023136"/>
    </source>
</evidence>
<evidence type="ECO:0000313" key="10">
    <source>
        <dbReference type="Proteomes" id="UP001172728"/>
    </source>
</evidence>
<organism evidence="9 10">
    <name type="scientific">Demequina litoralis</name>
    <dbReference type="NCBI Taxonomy" id="3051660"/>
    <lineage>
        <taxon>Bacteria</taxon>
        <taxon>Bacillati</taxon>
        <taxon>Actinomycetota</taxon>
        <taxon>Actinomycetes</taxon>
        <taxon>Micrococcales</taxon>
        <taxon>Demequinaceae</taxon>
        <taxon>Demequina</taxon>
    </lineage>
</organism>
<protein>
    <submittedName>
        <fullName evidence="9">ABC transporter permease</fullName>
    </submittedName>
</protein>
<accession>A0ABT8GB01</accession>
<dbReference type="Proteomes" id="UP001172728">
    <property type="component" value="Unassembled WGS sequence"/>
</dbReference>
<comment type="caution">
    <text evidence="9">The sequence shown here is derived from an EMBL/GenBank/DDBJ whole genome shotgun (WGS) entry which is preliminary data.</text>
</comment>
<dbReference type="RefSeq" id="WP_301134461.1">
    <property type="nucleotide sequence ID" value="NZ_JAUHPW010000008.1"/>
</dbReference>
<dbReference type="InterPro" id="IPR000515">
    <property type="entry name" value="MetI-like"/>
</dbReference>
<evidence type="ECO:0000256" key="1">
    <source>
        <dbReference type="ARBA" id="ARBA00004651"/>
    </source>
</evidence>
<dbReference type="Pfam" id="PF00528">
    <property type="entry name" value="BPD_transp_1"/>
    <property type="match status" value="1"/>
</dbReference>
<dbReference type="SUPFAM" id="SSF161098">
    <property type="entry name" value="MetI-like"/>
    <property type="match status" value="1"/>
</dbReference>
<proteinExistence type="inferred from homology"/>